<reference evidence="3" key="1">
    <citation type="submission" date="2016-10" db="EMBL/GenBank/DDBJ databases">
        <authorList>
            <person name="Varghese N."/>
            <person name="Submissions S."/>
        </authorList>
    </citation>
    <scope>NUCLEOTIDE SEQUENCE [LARGE SCALE GENOMIC DNA]</scope>
    <source>
        <strain evidence="3">DSM 45079</strain>
    </source>
</reference>
<sequence length="306" mass="31956">MTAGDGRDDDVLDLGVVGHGPEPPDEPGERPARHWRRWAIPVVALVAGGLLGAVIADSRHDAAELARVGIVSGAQNWTPDEGGEAGTRIELQLMNIGAQPVEIVGIEAAGFAAAADTEPMSPVEAPVGDWVSVRQDGLVADCEAAPPTELLVRIRDAGGEERTVAADQQADYGGIAMLWTSECEFGAGMAQFVAPVSFTRTDASLTVTLRLLNYSGRSVQVLRMVPMAPGMTATPPELPISLSGHGSTQVDLTWTVDDCAAAATMTGDDGRVEYTVSSGVTQLPDGYPLDGATMVELVRLVTRVCG</sequence>
<dbReference type="EMBL" id="LT629791">
    <property type="protein sequence ID" value="SDU71061.1"/>
    <property type="molecule type" value="Genomic_DNA"/>
</dbReference>
<name>A0A1H2KRL1_9ACTN</name>
<organism evidence="2 3">
    <name type="scientific">Jiangella alkaliphila</name>
    <dbReference type="NCBI Taxonomy" id="419479"/>
    <lineage>
        <taxon>Bacteria</taxon>
        <taxon>Bacillati</taxon>
        <taxon>Actinomycetota</taxon>
        <taxon>Actinomycetes</taxon>
        <taxon>Jiangellales</taxon>
        <taxon>Jiangellaceae</taxon>
        <taxon>Jiangella</taxon>
    </lineage>
</organism>
<keyword evidence="3" id="KW-1185">Reference proteome</keyword>
<dbReference type="Proteomes" id="UP000182977">
    <property type="component" value="Chromosome I"/>
</dbReference>
<dbReference type="AlphaFoldDB" id="A0A1H2KRL1"/>
<dbReference type="RefSeq" id="WP_046769248.1">
    <property type="nucleotide sequence ID" value="NZ_KQ061231.1"/>
</dbReference>
<accession>A0A1H2KRL1</accession>
<evidence type="ECO:0000313" key="3">
    <source>
        <dbReference type="Proteomes" id="UP000182977"/>
    </source>
</evidence>
<dbReference type="STRING" id="419479.SAMN04488563_4143"/>
<evidence type="ECO:0000256" key="1">
    <source>
        <dbReference type="SAM" id="MobiDB-lite"/>
    </source>
</evidence>
<feature type="region of interest" description="Disordered" evidence="1">
    <location>
        <begin position="1"/>
        <end position="32"/>
    </location>
</feature>
<proteinExistence type="predicted"/>
<dbReference type="OrthoDB" id="5183304at2"/>
<protein>
    <submittedName>
        <fullName evidence="2">Uncharacterized protein</fullName>
    </submittedName>
</protein>
<gene>
    <name evidence="2" type="ORF">SAMN04488563_4143</name>
</gene>
<evidence type="ECO:0000313" key="2">
    <source>
        <dbReference type="EMBL" id="SDU71061.1"/>
    </source>
</evidence>